<keyword evidence="3" id="KW-1185">Reference proteome</keyword>
<organism evidence="2 3">
    <name type="scientific">Plantactinospora sonchi</name>
    <dbReference type="NCBI Taxonomy" id="1544735"/>
    <lineage>
        <taxon>Bacteria</taxon>
        <taxon>Bacillati</taxon>
        <taxon>Actinomycetota</taxon>
        <taxon>Actinomycetes</taxon>
        <taxon>Micromonosporales</taxon>
        <taxon>Micromonosporaceae</taxon>
        <taxon>Plantactinospora</taxon>
    </lineage>
</organism>
<gene>
    <name evidence="2" type="ORF">V1633_10300</name>
</gene>
<evidence type="ECO:0000313" key="2">
    <source>
        <dbReference type="EMBL" id="MEE6258880.1"/>
    </source>
</evidence>
<name>A0ABU7RQX4_9ACTN</name>
<dbReference type="RefSeq" id="WP_331214002.1">
    <property type="nucleotide sequence ID" value="NZ_JAZGQK010000007.1"/>
</dbReference>
<sequence length="214" mass="23146">MALRLERSVEEAHLYMAMRPCDVCGEAEFECRSAVIMAEGDLASRYDGPCAGCGTKREFVFRLPDTVPPPTAELRFGGPEPSELLDAGEWLWAAANFAHEPIGDLGELAAEREADLAGAAVAIDEVLKFVPDGAVGPPDAAFWTDRGRQMRAEYPDDFRRDRLEARRNQYRRVLAVNSMGGTDRGAHRPGAAGGVDGPTLDRGSAAEPSRTIGQ</sequence>
<feature type="region of interest" description="Disordered" evidence="1">
    <location>
        <begin position="177"/>
        <end position="214"/>
    </location>
</feature>
<dbReference type="EMBL" id="JAZGQK010000007">
    <property type="protein sequence ID" value="MEE6258880.1"/>
    <property type="molecule type" value="Genomic_DNA"/>
</dbReference>
<accession>A0ABU7RQX4</accession>
<proteinExistence type="predicted"/>
<evidence type="ECO:0000256" key="1">
    <source>
        <dbReference type="SAM" id="MobiDB-lite"/>
    </source>
</evidence>
<comment type="caution">
    <text evidence="2">The sequence shown here is derived from an EMBL/GenBank/DDBJ whole genome shotgun (WGS) entry which is preliminary data.</text>
</comment>
<dbReference type="Proteomes" id="UP001332243">
    <property type="component" value="Unassembled WGS sequence"/>
</dbReference>
<protein>
    <submittedName>
        <fullName evidence="2">Uncharacterized protein</fullName>
    </submittedName>
</protein>
<evidence type="ECO:0000313" key="3">
    <source>
        <dbReference type="Proteomes" id="UP001332243"/>
    </source>
</evidence>
<reference evidence="2 3" key="1">
    <citation type="submission" date="2024-01" db="EMBL/GenBank/DDBJ databases">
        <title>Genome insights into Plantactinospora sonchi sp. nov.</title>
        <authorList>
            <person name="Wang L."/>
        </authorList>
    </citation>
    <scope>NUCLEOTIDE SEQUENCE [LARGE SCALE GENOMIC DNA]</scope>
    <source>
        <strain evidence="2 3">NEAU-QY2</strain>
    </source>
</reference>